<keyword evidence="2" id="KW-1003">Cell membrane</keyword>
<comment type="subcellular location">
    <subcellularLocation>
        <location evidence="1">Cell membrane</location>
        <topology evidence="1">Multi-pass membrane protein</topology>
    </subcellularLocation>
</comment>
<gene>
    <name evidence="10" type="primary">LOC106743052</name>
</gene>
<dbReference type="Pfam" id="PF08395">
    <property type="entry name" value="7tm_7"/>
    <property type="match status" value="1"/>
</dbReference>
<dbReference type="GO" id="GO:0007635">
    <property type="term" value="P:chemosensory behavior"/>
    <property type="evidence" value="ECO:0007669"/>
    <property type="project" value="TreeGrafter"/>
</dbReference>
<feature type="transmembrane region" description="Helical" evidence="8">
    <location>
        <begin position="136"/>
        <end position="155"/>
    </location>
</feature>
<protein>
    <submittedName>
        <fullName evidence="10">Uncharacterized protein LOC106743052</fullName>
    </submittedName>
</protein>
<evidence type="ECO:0000256" key="5">
    <source>
        <dbReference type="ARBA" id="ARBA00023136"/>
    </source>
</evidence>
<dbReference type="GO" id="GO:0030424">
    <property type="term" value="C:axon"/>
    <property type="evidence" value="ECO:0007669"/>
    <property type="project" value="TreeGrafter"/>
</dbReference>
<dbReference type="GO" id="GO:0007165">
    <property type="term" value="P:signal transduction"/>
    <property type="evidence" value="ECO:0007669"/>
    <property type="project" value="UniProtKB-KW"/>
</dbReference>
<dbReference type="AlphaFoldDB" id="A0A6P3X107"/>
<keyword evidence="3 8" id="KW-0812">Transmembrane</keyword>
<organism evidence="9 10">
    <name type="scientific">Dinoponera quadriceps</name>
    <name type="common">South American ant</name>
    <dbReference type="NCBI Taxonomy" id="609295"/>
    <lineage>
        <taxon>Eukaryota</taxon>
        <taxon>Metazoa</taxon>
        <taxon>Ecdysozoa</taxon>
        <taxon>Arthropoda</taxon>
        <taxon>Hexapoda</taxon>
        <taxon>Insecta</taxon>
        <taxon>Pterygota</taxon>
        <taxon>Neoptera</taxon>
        <taxon>Endopterygota</taxon>
        <taxon>Hymenoptera</taxon>
        <taxon>Apocrita</taxon>
        <taxon>Aculeata</taxon>
        <taxon>Formicoidea</taxon>
        <taxon>Formicidae</taxon>
        <taxon>Ponerinae</taxon>
        <taxon>Ponerini</taxon>
        <taxon>Dinoponera</taxon>
    </lineage>
</organism>
<keyword evidence="7" id="KW-0807">Transducer</keyword>
<evidence type="ECO:0000256" key="8">
    <source>
        <dbReference type="SAM" id="Phobius"/>
    </source>
</evidence>
<keyword evidence="9" id="KW-1185">Reference proteome</keyword>
<dbReference type="InterPro" id="IPR013604">
    <property type="entry name" value="7TM_chemorcpt"/>
</dbReference>
<dbReference type="GO" id="GO:0050909">
    <property type="term" value="P:sensory perception of taste"/>
    <property type="evidence" value="ECO:0007669"/>
    <property type="project" value="InterPro"/>
</dbReference>
<dbReference type="KEGG" id="dqu:106743052"/>
<sequence length="237" mass="27485">MKSFYIAFMLEYASYVNLLEDLFIASVLGYIELKFDQINEHVRKLGSDKKFIIQEAWEHSEIRSCQTCAKSVSNECITWIVIHLHLELRKISRELNTIFGLQMTAKMSTYFAFIALCFSEIFNIMMIRNYDHKGTLYLILVITYLILFIFKLLIINYMCEKVSIKANATGDLINRISYCTYDIVVHENILQLLLQITQAPVKFYGLGLFQFGLKFLHGFCSSVATVIVILVQSHINK</sequence>
<proteinExistence type="predicted"/>
<name>A0A6P3X107_DINQU</name>
<dbReference type="GO" id="GO:0030425">
    <property type="term" value="C:dendrite"/>
    <property type="evidence" value="ECO:0007669"/>
    <property type="project" value="TreeGrafter"/>
</dbReference>
<keyword evidence="4 8" id="KW-1133">Transmembrane helix</keyword>
<evidence type="ECO:0000256" key="7">
    <source>
        <dbReference type="ARBA" id="ARBA00023224"/>
    </source>
</evidence>
<dbReference type="PANTHER" id="PTHR21143:SF133">
    <property type="entry name" value="GUSTATORY AND PHEROMONE RECEPTOR 32A-RELATED"/>
    <property type="match status" value="1"/>
</dbReference>
<dbReference type="GO" id="GO:0008049">
    <property type="term" value="P:male courtship behavior"/>
    <property type="evidence" value="ECO:0007669"/>
    <property type="project" value="TreeGrafter"/>
</dbReference>
<evidence type="ECO:0000313" key="10">
    <source>
        <dbReference type="RefSeq" id="XP_014472030.1"/>
    </source>
</evidence>
<evidence type="ECO:0000256" key="6">
    <source>
        <dbReference type="ARBA" id="ARBA00023170"/>
    </source>
</evidence>
<evidence type="ECO:0000313" key="9">
    <source>
        <dbReference type="Proteomes" id="UP000515204"/>
    </source>
</evidence>
<keyword evidence="5 8" id="KW-0472">Membrane</keyword>
<evidence type="ECO:0000256" key="2">
    <source>
        <dbReference type="ARBA" id="ARBA00022475"/>
    </source>
</evidence>
<feature type="transmembrane region" description="Helical" evidence="8">
    <location>
        <begin position="110"/>
        <end position="130"/>
    </location>
</feature>
<evidence type="ECO:0000256" key="4">
    <source>
        <dbReference type="ARBA" id="ARBA00022989"/>
    </source>
</evidence>
<evidence type="ECO:0000256" key="3">
    <source>
        <dbReference type="ARBA" id="ARBA00022692"/>
    </source>
</evidence>
<dbReference type="Proteomes" id="UP000515204">
    <property type="component" value="Unplaced"/>
</dbReference>
<dbReference type="RefSeq" id="XP_014472030.1">
    <property type="nucleotide sequence ID" value="XM_014616544.1"/>
</dbReference>
<dbReference type="OrthoDB" id="7549686at2759"/>
<keyword evidence="6" id="KW-0675">Receptor</keyword>
<dbReference type="GO" id="GO:0005886">
    <property type="term" value="C:plasma membrane"/>
    <property type="evidence" value="ECO:0007669"/>
    <property type="project" value="UniProtKB-SubCell"/>
</dbReference>
<reference evidence="10" key="1">
    <citation type="submission" date="2025-08" db="UniProtKB">
        <authorList>
            <consortium name="RefSeq"/>
        </authorList>
    </citation>
    <scope>IDENTIFICATION</scope>
</reference>
<evidence type="ECO:0000256" key="1">
    <source>
        <dbReference type="ARBA" id="ARBA00004651"/>
    </source>
</evidence>
<accession>A0A6P3X107</accession>
<dbReference type="GeneID" id="106743052"/>
<dbReference type="PANTHER" id="PTHR21143">
    <property type="entry name" value="INVERTEBRATE GUSTATORY RECEPTOR"/>
    <property type="match status" value="1"/>
</dbReference>
<feature type="transmembrane region" description="Helical" evidence="8">
    <location>
        <begin position="215"/>
        <end position="235"/>
    </location>
</feature>
<dbReference type="GO" id="GO:0043025">
    <property type="term" value="C:neuronal cell body"/>
    <property type="evidence" value="ECO:0007669"/>
    <property type="project" value="TreeGrafter"/>
</dbReference>